<evidence type="ECO:0000313" key="2">
    <source>
        <dbReference type="EMBL" id="KAL3393866.1"/>
    </source>
</evidence>
<gene>
    <name evidence="2" type="ORF">TKK_012089</name>
</gene>
<sequence>MTASSDDLYLYLGPIIIKYIIYYEDYYTHAHTALTIIEPYFSAEIFSQVQGSERVLQTGRRSRELVLETRKEIFSRLQDAQHITTKQLPCISTRVCYQVVRPSHKYRYAVRRVDDDEEDEEVERRTRRRSEERRAREARAAASQYTAQTQAHTDEAYAPLLLDVHTVELEETLVLMGCSRAVINLLCTFDNHQRW</sequence>
<dbReference type="Proteomes" id="UP001627154">
    <property type="component" value="Unassembled WGS sequence"/>
</dbReference>
<feature type="compositionally biased region" description="Low complexity" evidence="1">
    <location>
        <begin position="140"/>
        <end position="150"/>
    </location>
</feature>
<protein>
    <submittedName>
        <fullName evidence="2">Uncharacterized protein</fullName>
    </submittedName>
</protein>
<feature type="compositionally biased region" description="Basic and acidic residues" evidence="1">
    <location>
        <begin position="129"/>
        <end position="139"/>
    </location>
</feature>
<reference evidence="2 3" key="1">
    <citation type="journal article" date="2024" name="bioRxiv">
        <title>A reference genome for Trichogramma kaykai: A tiny desert-dwelling parasitoid wasp with competing sex-ratio distorters.</title>
        <authorList>
            <person name="Culotta J."/>
            <person name="Lindsey A.R."/>
        </authorList>
    </citation>
    <scope>NUCLEOTIDE SEQUENCE [LARGE SCALE GENOMIC DNA]</scope>
    <source>
        <strain evidence="2 3">KSX58</strain>
    </source>
</reference>
<organism evidence="2 3">
    <name type="scientific">Trichogramma kaykai</name>
    <dbReference type="NCBI Taxonomy" id="54128"/>
    <lineage>
        <taxon>Eukaryota</taxon>
        <taxon>Metazoa</taxon>
        <taxon>Ecdysozoa</taxon>
        <taxon>Arthropoda</taxon>
        <taxon>Hexapoda</taxon>
        <taxon>Insecta</taxon>
        <taxon>Pterygota</taxon>
        <taxon>Neoptera</taxon>
        <taxon>Endopterygota</taxon>
        <taxon>Hymenoptera</taxon>
        <taxon>Apocrita</taxon>
        <taxon>Proctotrupomorpha</taxon>
        <taxon>Chalcidoidea</taxon>
        <taxon>Trichogrammatidae</taxon>
        <taxon>Trichogramma</taxon>
    </lineage>
</organism>
<evidence type="ECO:0000313" key="3">
    <source>
        <dbReference type="Proteomes" id="UP001627154"/>
    </source>
</evidence>
<evidence type="ECO:0000256" key="1">
    <source>
        <dbReference type="SAM" id="MobiDB-lite"/>
    </source>
</evidence>
<accession>A0ABD2WMM5</accession>
<feature type="region of interest" description="Disordered" evidence="1">
    <location>
        <begin position="117"/>
        <end position="150"/>
    </location>
</feature>
<dbReference type="AlphaFoldDB" id="A0ABD2WMM5"/>
<name>A0ABD2WMM5_9HYME</name>
<dbReference type="EMBL" id="JBJJXI010000096">
    <property type="protein sequence ID" value="KAL3393866.1"/>
    <property type="molecule type" value="Genomic_DNA"/>
</dbReference>
<keyword evidence="3" id="KW-1185">Reference proteome</keyword>
<proteinExistence type="predicted"/>
<comment type="caution">
    <text evidence="2">The sequence shown here is derived from an EMBL/GenBank/DDBJ whole genome shotgun (WGS) entry which is preliminary data.</text>
</comment>